<dbReference type="OrthoDB" id="1143271at2"/>
<accession>A0A1H5IL03</accession>
<evidence type="ECO:0008006" key="4">
    <source>
        <dbReference type="Google" id="ProtNLM"/>
    </source>
</evidence>
<feature type="chain" id="PRO_5011674105" description="Outer membrane protein beta-barrel domain-containing protein" evidence="1">
    <location>
        <begin position="19"/>
        <end position="226"/>
    </location>
</feature>
<reference evidence="2 3" key="1">
    <citation type="submission" date="2016-10" db="EMBL/GenBank/DDBJ databases">
        <authorList>
            <person name="de Groot N.N."/>
        </authorList>
    </citation>
    <scope>NUCLEOTIDE SEQUENCE [LARGE SCALE GENOMIC DNA]</scope>
    <source>
        <strain evidence="2 3">DSM 23553</strain>
    </source>
</reference>
<dbReference type="RefSeq" id="WP_093111288.1">
    <property type="nucleotide sequence ID" value="NZ_FNGG01000001.1"/>
</dbReference>
<gene>
    <name evidence="2" type="ORF">SAMN04488034_101444</name>
</gene>
<keyword evidence="1" id="KW-0732">Signal</keyword>
<organism evidence="2 3">
    <name type="scientific">Salinimicrobium catena</name>
    <dbReference type="NCBI Taxonomy" id="390640"/>
    <lineage>
        <taxon>Bacteria</taxon>
        <taxon>Pseudomonadati</taxon>
        <taxon>Bacteroidota</taxon>
        <taxon>Flavobacteriia</taxon>
        <taxon>Flavobacteriales</taxon>
        <taxon>Flavobacteriaceae</taxon>
        <taxon>Salinimicrobium</taxon>
    </lineage>
</organism>
<protein>
    <recommendedName>
        <fullName evidence="4">Outer membrane protein beta-barrel domain-containing protein</fullName>
    </recommendedName>
</protein>
<dbReference type="STRING" id="390640.SAMN04488034_101444"/>
<dbReference type="EMBL" id="FNUG01000001">
    <property type="protein sequence ID" value="SEE40168.1"/>
    <property type="molecule type" value="Genomic_DNA"/>
</dbReference>
<feature type="signal peptide" evidence="1">
    <location>
        <begin position="1"/>
        <end position="18"/>
    </location>
</feature>
<dbReference type="Proteomes" id="UP000199448">
    <property type="component" value="Unassembled WGS sequence"/>
</dbReference>
<evidence type="ECO:0000313" key="2">
    <source>
        <dbReference type="EMBL" id="SEE40168.1"/>
    </source>
</evidence>
<keyword evidence="3" id="KW-1185">Reference proteome</keyword>
<name>A0A1H5IL03_9FLAO</name>
<sequence length="226" mass="25622">MTLKKILILGFFCCFAMASHSQRIWDGEYNRLGLQAGVNHFNINTDSLPITPKMSWTAGFTTWDSFYNDFEFIYGINFFDFKLSMDGRVKQPQDSEYSEIPFTMIGVQANFFGSYKLIDHYLSIHGGPILQINGKFDARQDAEYFFIEGYDNVNPIDLEEISSVNFNLAAGIAGGLEKVKLWLQYQYGINNILKKPTEEGLGEKEPALADLSGHISMVTFGLIIFL</sequence>
<evidence type="ECO:0000313" key="3">
    <source>
        <dbReference type="Proteomes" id="UP000199448"/>
    </source>
</evidence>
<proteinExistence type="predicted"/>
<dbReference type="AlphaFoldDB" id="A0A1H5IL03"/>
<evidence type="ECO:0000256" key="1">
    <source>
        <dbReference type="SAM" id="SignalP"/>
    </source>
</evidence>